<name>A0ACC2FLA5_DALPE</name>
<organism evidence="1 2">
    <name type="scientific">Dallia pectoralis</name>
    <name type="common">Alaska blackfish</name>
    <dbReference type="NCBI Taxonomy" id="75939"/>
    <lineage>
        <taxon>Eukaryota</taxon>
        <taxon>Metazoa</taxon>
        <taxon>Chordata</taxon>
        <taxon>Craniata</taxon>
        <taxon>Vertebrata</taxon>
        <taxon>Euteleostomi</taxon>
        <taxon>Actinopterygii</taxon>
        <taxon>Neopterygii</taxon>
        <taxon>Teleostei</taxon>
        <taxon>Protacanthopterygii</taxon>
        <taxon>Esociformes</taxon>
        <taxon>Umbridae</taxon>
        <taxon>Dallia</taxon>
    </lineage>
</organism>
<sequence>MMKTEPPPTGGSGAGSTLRSPSPHRNAYEAGIQALKQAHDALSNAANGEDFARDGKPPRATGRGRRQYGSNVHRIKNMFMQLQSPGDEDDPSKGKDQAVRLSLPRASSLNEDVNHSALLKLGATVSERVNRFDPKGGEAGGSRGAAATGYSKLQETRKIFEQRQLQEKQSATNRILLKKERPVSSAVQDSRLDVVARFNGSTESLDFLDTAAGATEAVSPTVSQLSAVFEKPDLRNNLHRPTSTSPQPCRGESPVPAKTEAGQNSTVVAKQVRVTLPGSQEDGNIQPTDQEGSPKSPRNKAAPRNEDGSSEPPRPRDRTSSDSRESKPEMESGREARGSSTGGEPGRDTKPGDAGDSSSATEVGSQLVQAVVHASLENGEASEGPGDVSGGQEGGGGQNEGPAEGPRSEAQDEDGAEEESRREDYSEGDLVDISAYSGIGEDSGGSQLDEDEAEEDEPYEPESSCSEIPGLPAEEECPPENRKICFSTGPIKVFTTYSNEDYDRRNDDVDPMAASAEYELEKRVERLDLFPVELEKDGDGLGISIIGMGAGADMGLEKLGIFVKTVTDGGAAHRDGRIQVNDLIVEVDGTSLVGVTQAFAASVLRNTTGTVKFLIGREKPGEQSEVAQLIQQTLEQERWQKEMMEQRYNQYMEEDEETGEYATDEEEEMSPVFPNAIEVFDLAEHEDMLSPVEMDPEKLGHKFKELQIKHAVTQAEIQQLKRKLSHAEQDKLRWRTERAQLEQSVRENKERMEKLEGYWMEAQSLCQAVDEHLKETQAQYQTLERKYTKAKRLIKEYQQKEIEYLKKETAVRRAQQETLATHKEEADLLQDKITDLETKVGALKTSDPS</sequence>
<evidence type="ECO:0000313" key="1">
    <source>
        <dbReference type="EMBL" id="KAJ7992139.1"/>
    </source>
</evidence>
<dbReference type="Proteomes" id="UP001157502">
    <property type="component" value="Chromosome 25"/>
</dbReference>
<gene>
    <name evidence="1" type="ORF">DPEC_G00275440</name>
</gene>
<keyword evidence="2" id="KW-1185">Reference proteome</keyword>
<accession>A0ACC2FLA5</accession>
<protein>
    <submittedName>
        <fullName evidence="1">Uncharacterized protein</fullName>
    </submittedName>
</protein>
<dbReference type="EMBL" id="CM055752">
    <property type="protein sequence ID" value="KAJ7992139.1"/>
    <property type="molecule type" value="Genomic_DNA"/>
</dbReference>
<reference evidence="1" key="1">
    <citation type="submission" date="2021-05" db="EMBL/GenBank/DDBJ databases">
        <authorList>
            <person name="Pan Q."/>
            <person name="Jouanno E."/>
            <person name="Zahm M."/>
            <person name="Klopp C."/>
            <person name="Cabau C."/>
            <person name="Louis A."/>
            <person name="Berthelot C."/>
            <person name="Parey E."/>
            <person name="Roest Crollius H."/>
            <person name="Montfort J."/>
            <person name="Robinson-Rechavi M."/>
            <person name="Bouchez O."/>
            <person name="Lampietro C."/>
            <person name="Lopez Roques C."/>
            <person name="Donnadieu C."/>
            <person name="Postlethwait J."/>
            <person name="Bobe J."/>
            <person name="Dillon D."/>
            <person name="Chandos A."/>
            <person name="von Hippel F."/>
            <person name="Guiguen Y."/>
        </authorList>
    </citation>
    <scope>NUCLEOTIDE SEQUENCE</scope>
    <source>
        <strain evidence="1">YG-Jan2019</strain>
    </source>
</reference>
<proteinExistence type="predicted"/>
<evidence type="ECO:0000313" key="2">
    <source>
        <dbReference type="Proteomes" id="UP001157502"/>
    </source>
</evidence>
<comment type="caution">
    <text evidence="1">The sequence shown here is derived from an EMBL/GenBank/DDBJ whole genome shotgun (WGS) entry which is preliminary data.</text>
</comment>